<feature type="transmembrane region" description="Helical" evidence="9">
    <location>
        <begin position="460"/>
        <end position="479"/>
    </location>
</feature>
<organism evidence="11 12">
    <name type="scientific">Asbolus verrucosus</name>
    <name type="common">Desert ironclad beetle</name>
    <dbReference type="NCBI Taxonomy" id="1661398"/>
    <lineage>
        <taxon>Eukaryota</taxon>
        <taxon>Metazoa</taxon>
        <taxon>Ecdysozoa</taxon>
        <taxon>Arthropoda</taxon>
        <taxon>Hexapoda</taxon>
        <taxon>Insecta</taxon>
        <taxon>Pterygota</taxon>
        <taxon>Neoptera</taxon>
        <taxon>Endopterygota</taxon>
        <taxon>Coleoptera</taxon>
        <taxon>Polyphaga</taxon>
        <taxon>Cucujiformia</taxon>
        <taxon>Tenebrionidae</taxon>
        <taxon>Pimeliinae</taxon>
        <taxon>Asbolus</taxon>
    </lineage>
</organism>
<sequence length="921" mass="100716">MNKSHHSTTEREKKCDTPLEEVEYKPITNSCEVLKPEMKSKSESYFLYLASSVANLTAFVAGLAFGWTSPVLPKLNGNVDPDNNPLGYPITSLEESWIAGMLSLGAIFGPLISGPMANKIGRKKTLLIMACPMVLSLVMSAFATTVLLFYIARLLMGVGAGSIYTVLPMYLSEIGETHNRGTLGCLMTVFITFGFLFTYSAGPFLTVRNFCLVCTVPLLIFIPVFFIWIPETPQFLALVDDQRGLEASLSKLRNKTPSEIQKELLEIQRNVQEDVQSESGVKELFRSRIHRKALTIVVALIIFQQFAGINAVLSYMQAIFDATGSGLAPEVSTIIVGSVQVCTAVFTSSIVDRLGRRILFLTSSTGSGLSLVALGVYFYLKTHQFDVGAIGWLPVSSLLVFIVSFNLGYAPLPFAVMAELFPPSVKPVASTINSVVCFVACFVITSFFPSLSLILGMAQSFWVFAFMCALGTTFIYLMLPETSGRSLQEIQRFRFFQANLFALFAGICAGWTSPALPKLNGSVELDDNPLGRPITRLEQSWIAALLPLGAIGGTLVAGRMADQIGRKKSLLIMAAPMAVGLLMTTFVKKISLFYISRFLMGIGSGGVLTVLPMFLGEIAEDHNRGTFGSLTIVFITVGSLFAYAIGPFLTIRNFGLACLSPVLIFVPIFSIWIPETPQFFASIHNDRELKASLLKLRNKTSEEIENELLFVTRIVENKSQNRRGIKDLIKTKASRKGLAIALVAVFLQQFTGISAVTFYLQTIFDATESKISPEISTIIIGTIQTCTAIFTSSVIDKFGRKILLLTSSIGVSLSLVALGVYFYLKTNQFDVSAIFWLPVVSLVSFVVSFYIGLGPVPWALLAEIFPPSVKAPAMTVASLDRTLGRFIITLFFPSLSAFLGIAQTFWVFAIICAAGAVFTYW</sequence>
<feature type="transmembrane region" description="Helical" evidence="9">
    <location>
        <begin position="500"/>
        <end position="519"/>
    </location>
</feature>
<evidence type="ECO:0000256" key="9">
    <source>
        <dbReference type="SAM" id="Phobius"/>
    </source>
</evidence>
<keyword evidence="5 9" id="KW-0812">Transmembrane</keyword>
<keyword evidence="7 9" id="KW-0472">Membrane</keyword>
<dbReference type="NCBIfam" id="TIGR00879">
    <property type="entry name" value="SP"/>
    <property type="match status" value="1"/>
</dbReference>
<dbReference type="Proteomes" id="UP000292052">
    <property type="component" value="Unassembled WGS sequence"/>
</dbReference>
<keyword evidence="6 9" id="KW-1133">Transmembrane helix</keyword>
<dbReference type="PROSITE" id="PS00217">
    <property type="entry name" value="SUGAR_TRANSPORT_2"/>
    <property type="match status" value="2"/>
</dbReference>
<feature type="transmembrane region" description="Helical" evidence="9">
    <location>
        <begin position="654"/>
        <end position="673"/>
    </location>
</feature>
<feature type="transmembrane region" description="Helical" evidence="9">
    <location>
        <begin position="293"/>
        <end position="313"/>
    </location>
</feature>
<dbReference type="PANTHER" id="PTHR48021:SF47">
    <property type="entry name" value="GH17672P"/>
    <property type="match status" value="1"/>
</dbReference>
<feature type="transmembrane region" description="Helical" evidence="9">
    <location>
        <begin position="836"/>
        <end position="865"/>
    </location>
</feature>
<evidence type="ECO:0000256" key="3">
    <source>
        <dbReference type="ARBA" id="ARBA00022475"/>
    </source>
</evidence>
<keyword evidence="3" id="KW-1003">Cell membrane</keyword>
<accession>A0A482WF38</accession>
<keyword evidence="8" id="KW-0325">Glycoprotein</keyword>
<feature type="transmembrane region" description="Helical" evidence="9">
    <location>
        <begin position="886"/>
        <end position="918"/>
    </location>
</feature>
<comment type="subcellular location">
    <subcellularLocation>
        <location evidence="1">Cell membrane</location>
        <topology evidence="1">Multi-pass membrane protein</topology>
    </subcellularLocation>
</comment>
<feature type="non-terminal residue" evidence="11">
    <location>
        <position position="921"/>
    </location>
</feature>
<dbReference type="CDD" id="cd17358">
    <property type="entry name" value="MFS_GLUT6_8_Class3_like"/>
    <property type="match status" value="1"/>
</dbReference>
<feature type="transmembrane region" description="Helical" evidence="9">
    <location>
        <begin position="150"/>
        <end position="171"/>
    </location>
</feature>
<feature type="transmembrane region" description="Helical" evidence="9">
    <location>
        <begin position="570"/>
        <end position="587"/>
    </location>
</feature>
<dbReference type="InterPro" id="IPR036259">
    <property type="entry name" value="MFS_trans_sf"/>
</dbReference>
<keyword evidence="12" id="KW-1185">Reference proteome</keyword>
<dbReference type="GO" id="GO:0005886">
    <property type="term" value="C:plasma membrane"/>
    <property type="evidence" value="ECO:0007669"/>
    <property type="project" value="UniProtKB-SubCell"/>
</dbReference>
<feature type="domain" description="Major facilitator superfamily (MFS) profile" evidence="10">
    <location>
        <begin position="494"/>
        <end position="921"/>
    </location>
</feature>
<dbReference type="GO" id="GO:0051119">
    <property type="term" value="F:sugar transmembrane transporter activity"/>
    <property type="evidence" value="ECO:0007669"/>
    <property type="project" value="InterPro"/>
</dbReference>
<feature type="transmembrane region" description="Helical" evidence="9">
    <location>
        <begin position="428"/>
        <end position="448"/>
    </location>
</feature>
<feature type="transmembrane region" description="Helical" evidence="9">
    <location>
        <begin position="392"/>
        <end position="416"/>
    </location>
</feature>
<feature type="transmembrane region" description="Helical" evidence="9">
    <location>
        <begin position="738"/>
        <end position="760"/>
    </location>
</feature>
<feature type="transmembrane region" description="Helical" evidence="9">
    <location>
        <begin position="183"/>
        <end position="201"/>
    </location>
</feature>
<dbReference type="PRINTS" id="PR00171">
    <property type="entry name" value="SUGRTRNSPORT"/>
</dbReference>
<feature type="transmembrane region" description="Helical" evidence="9">
    <location>
        <begin position="358"/>
        <end position="380"/>
    </location>
</feature>
<dbReference type="InterPro" id="IPR050549">
    <property type="entry name" value="MFS_Trehalose_Transporter"/>
</dbReference>
<evidence type="ECO:0000256" key="5">
    <source>
        <dbReference type="ARBA" id="ARBA00022692"/>
    </source>
</evidence>
<keyword evidence="2" id="KW-0813">Transport</keyword>
<feature type="transmembrane region" description="Helical" evidence="9">
    <location>
        <begin position="627"/>
        <end position="648"/>
    </location>
</feature>
<dbReference type="Pfam" id="PF00083">
    <property type="entry name" value="Sugar_tr"/>
    <property type="match status" value="2"/>
</dbReference>
<reference evidence="11 12" key="1">
    <citation type="submission" date="2017-03" db="EMBL/GenBank/DDBJ databases">
        <title>Genome of the blue death feigning beetle - Asbolus verrucosus.</title>
        <authorList>
            <person name="Rider S.D."/>
        </authorList>
    </citation>
    <scope>NUCLEOTIDE SEQUENCE [LARGE SCALE GENOMIC DNA]</scope>
    <source>
        <strain evidence="11">Butters</strain>
        <tissue evidence="11">Head and leg muscle</tissue>
    </source>
</reference>
<comment type="caution">
    <text evidence="11">The sequence shown here is derived from an EMBL/GenBank/DDBJ whole genome shotgun (WGS) entry which is preliminary data.</text>
</comment>
<dbReference type="InterPro" id="IPR005828">
    <property type="entry name" value="MFS_sugar_transport-like"/>
</dbReference>
<feature type="transmembrane region" description="Helical" evidence="9">
    <location>
        <begin position="333"/>
        <end position="351"/>
    </location>
</feature>
<dbReference type="InterPro" id="IPR044775">
    <property type="entry name" value="MFS_ERD6/Tret1-like"/>
</dbReference>
<protein>
    <recommendedName>
        <fullName evidence="10">Major facilitator superfamily (MFS) profile domain-containing protein</fullName>
    </recommendedName>
</protein>
<feature type="transmembrane region" description="Helical" evidence="9">
    <location>
        <begin position="126"/>
        <end position="144"/>
    </location>
</feature>
<dbReference type="InterPro" id="IPR005829">
    <property type="entry name" value="Sugar_transporter_CS"/>
</dbReference>
<feature type="transmembrane region" description="Helical" evidence="9">
    <location>
        <begin position="207"/>
        <end position="229"/>
    </location>
</feature>
<evidence type="ECO:0000256" key="2">
    <source>
        <dbReference type="ARBA" id="ARBA00022448"/>
    </source>
</evidence>
<dbReference type="FunFam" id="1.20.1250.20:FF:000218">
    <property type="entry name" value="facilitated trehalose transporter Tret1"/>
    <property type="match status" value="2"/>
</dbReference>
<dbReference type="Gene3D" id="1.20.1250.20">
    <property type="entry name" value="MFS general substrate transporter like domains"/>
    <property type="match status" value="2"/>
</dbReference>
<feature type="transmembrane region" description="Helical" evidence="9">
    <location>
        <begin position="45"/>
        <end position="67"/>
    </location>
</feature>
<feature type="transmembrane region" description="Helical" evidence="9">
    <location>
        <begin position="539"/>
        <end position="558"/>
    </location>
</feature>
<dbReference type="SUPFAM" id="SSF103473">
    <property type="entry name" value="MFS general substrate transporter"/>
    <property type="match status" value="2"/>
</dbReference>
<dbReference type="PROSITE" id="PS50850">
    <property type="entry name" value="MFS"/>
    <property type="match status" value="2"/>
</dbReference>
<dbReference type="InterPro" id="IPR020846">
    <property type="entry name" value="MFS_dom"/>
</dbReference>
<evidence type="ECO:0000259" key="10">
    <source>
        <dbReference type="PROSITE" id="PS50850"/>
    </source>
</evidence>
<dbReference type="PROSITE" id="PS00216">
    <property type="entry name" value="SUGAR_TRANSPORT_1"/>
    <property type="match status" value="1"/>
</dbReference>
<proteinExistence type="predicted"/>
<evidence type="ECO:0000256" key="4">
    <source>
        <dbReference type="ARBA" id="ARBA00022597"/>
    </source>
</evidence>
<dbReference type="PANTHER" id="PTHR48021">
    <property type="match status" value="1"/>
</dbReference>
<evidence type="ECO:0000256" key="1">
    <source>
        <dbReference type="ARBA" id="ARBA00004651"/>
    </source>
</evidence>
<evidence type="ECO:0000256" key="8">
    <source>
        <dbReference type="ARBA" id="ARBA00023180"/>
    </source>
</evidence>
<dbReference type="OrthoDB" id="6696619at2759"/>
<dbReference type="AlphaFoldDB" id="A0A482WF38"/>
<evidence type="ECO:0000313" key="12">
    <source>
        <dbReference type="Proteomes" id="UP000292052"/>
    </source>
</evidence>
<keyword evidence="4" id="KW-0762">Sugar transport</keyword>
<gene>
    <name evidence="11" type="ORF">BDFB_003458</name>
</gene>
<evidence type="ECO:0000256" key="7">
    <source>
        <dbReference type="ARBA" id="ARBA00023136"/>
    </source>
</evidence>
<dbReference type="EMBL" id="QDEB01000159">
    <property type="protein sequence ID" value="RZC43308.1"/>
    <property type="molecule type" value="Genomic_DNA"/>
</dbReference>
<feature type="transmembrane region" description="Helical" evidence="9">
    <location>
        <begin position="802"/>
        <end position="824"/>
    </location>
</feature>
<evidence type="ECO:0000256" key="6">
    <source>
        <dbReference type="ARBA" id="ARBA00022989"/>
    </source>
</evidence>
<feature type="transmembrane region" description="Helical" evidence="9">
    <location>
        <begin position="96"/>
        <end position="114"/>
    </location>
</feature>
<dbReference type="InterPro" id="IPR003663">
    <property type="entry name" value="Sugar/inositol_transpt"/>
</dbReference>
<feature type="domain" description="Major facilitator superfamily (MFS) profile" evidence="10">
    <location>
        <begin position="50"/>
        <end position="483"/>
    </location>
</feature>
<name>A0A482WF38_ASBVE</name>
<evidence type="ECO:0000313" key="11">
    <source>
        <dbReference type="EMBL" id="RZC43308.1"/>
    </source>
</evidence>
<feature type="transmembrane region" description="Helical" evidence="9">
    <location>
        <begin position="593"/>
        <end position="615"/>
    </location>
</feature>